<dbReference type="Proteomes" id="UP000267164">
    <property type="component" value="Chromosome"/>
</dbReference>
<dbReference type="Gene3D" id="1.10.10.10">
    <property type="entry name" value="Winged helix-like DNA-binding domain superfamily/Winged helix DNA-binding domain"/>
    <property type="match status" value="1"/>
</dbReference>
<name>A0A386Z7V1_9NOCA</name>
<dbReference type="InterPro" id="IPR036390">
    <property type="entry name" value="WH_DNA-bd_sf"/>
</dbReference>
<reference evidence="5 6" key="1">
    <citation type="submission" date="2018-09" db="EMBL/GenBank/DDBJ databases">
        <title>Nocardia yunnanensis sp. nov., an actinomycete isolated from a soil sample.</title>
        <authorList>
            <person name="Zhang J."/>
        </authorList>
    </citation>
    <scope>NUCLEOTIDE SEQUENCE [LARGE SCALE GENOMIC DNA]</scope>
    <source>
        <strain evidence="5 6">CFHS0054</strain>
    </source>
</reference>
<feature type="domain" description="HTH gntR-type" evidence="4">
    <location>
        <begin position="4"/>
        <end position="72"/>
    </location>
</feature>
<keyword evidence="6" id="KW-1185">Reference proteome</keyword>
<dbReference type="GO" id="GO:0003677">
    <property type="term" value="F:DNA binding"/>
    <property type="evidence" value="ECO:0007669"/>
    <property type="project" value="UniProtKB-KW"/>
</dbReference>
<organism evidence="5 6">
    <name type="scientific">Nocardia yunnanensis</name>
    <dbReference type="NCBI Taxonomy" id="2382165"/>
    <lineage>
        <taxon>Bacteria</taxon>
        <taxon>Bacillati</taxon>
        <taxon>Actinomycetota</taxon>
        <taxon>Actinomycetes</taxon>
        <taxon>Mycobacteriales</taxon>
        <taxon>Nocardiaceae</taxon>
        <taxon>Nocardia</taxon>
    </lineage>
</organism>
<evidence type="ECO:0000313" key="6">
    <source>
        <dbReference type="Proteomes" id="UP000267164"/>
    </source>
</evidence>
<dbReference type="InterPro" id="IPR036388">
    <property type="entry name" value="WH-like_DNA-bd_sf"/>
</dbReference>
<evidence type="ECO:0000313" key="5">
    <source>
        <dbReference type="EMBL" id="AYF73698.1"/>
    </source>
</evidence>
<dbReference type="AlphaFoldDB" id="A0A386Z7V1"/>
<dbReference type="GO" id="GO:0003700">
    <property type="term" value="F:DNA-binding transcription factor activity"/>
    <property type="evidence" value="ECO:0007669"/>
    <property type="project" value="InterPro"/>
</dbReference>
<dbReference type="SUPFAM" id="SSF46785">
    <property type="entry name" value="Winged helix' DNA-binding domain"/>
    <property type="match status" value="1"/>
</dbReference>
<proteinExistence type="predicted"/>
<dbReference type="Pfam" id="PF00392">
    <property type="entry name" value="GntR"/>
    <property type="match status" value="1"/>
</dbReference>
<gene>
    <name evidence="5" type="ORF">D7D52_07320</name>
</gene>
<sequence>MGDRTVVADVADELARRVASGEYEPGGLMPSVRQVADEFDLNRATAQLILGRLESYGFVDAYRGKGFVIRDVRAEGGVDVYRRLFRLSMPDPELAAEMFGHIVDEERGIALEALLDYTGSERALDPADLKDEIDALETLARGTDPDPHRMLSIELSLLRRLLTALGHSVQRAVLNSIGEMVLEVPQAVEAYFAVSPDLHVLVWRALVAVWESDGGPSQAQLALFEDLFGMYHQKVVARFEELVGAAGSAVPQEITGHAATA</sequence>
<keyword evidence="2" id="KW-0238">DNA-binding</keyword>
<dbReference type="RefSeq" id="WP_120735625.1">
    <property type="nucleotide sequence ID" value="NZ_CP032568.1"/>
</dbReference>
<keyword evidence="3" id="KW-0804">Transcription</keyword>
<evidence type="ECO:0000256" key="1">
    <source>
        <dbReference type="ARBA" id="ARBA00023015"/>
    </source>
</evidence>
<dbReference type="KEGG" id="nyu:D7D52_07320"/>
<accession>A0A386Z7V1</accession>
<dbReference type="InterPro" id="IPR000524">
    <property type="entry name" value="Tscrpt_reg_HTH_GntR"/>
</dbReference>
<protein>
    <submittedName>
        <fullName evidence="5">GntR family transcriptional regulator</fullName>
    </submittedName>
</protein>
<evidence type="ECO:0000256" key="2">
    <source>
        <dbReference type="ARBA" id="ARBA00023125"/>
    </source>
</evidence>
<keyword evidence="1" id="KW-0805">Transcription regulation</keyword>
<dbReference type="SMART" id="SM00345">
    <property type="entry name" value="HTH_GNTR"/>
    <property type="match status" value="1"/>
</dbReference>
<evidence type="ECO:0000256" key="3">
    <source>
        <dbReference type="ARBA" id="ARBA00023163"/>
    </source>
</evidence>
<evidence type="ECO:0000259" key="4">
    <source>
        <dbReference type="PROSITE" id="PS50949"/>
    </source>
</evidence>
<dbReference type="EMBL" id="CP032568">
    <property type="protein sequence ID" value="AYF73698.1"/>
    <property type="molecule type" value="Genomic_DNA"/>
</dbReference>
<dbReference type="OrthoDB" id="4535513at2"/>
<dbReference type="PROSITE" id="PS50949">
    <property type="entry name" value="HTH_GNTR"/>
    <property type="match status" value="1"/>
</dbReference>